<gene>
    <name evidence="1" type="ORF">CHLRE_06g273050v5</name>
</gene>
<dbReference type="OMA" id="NSINEWR"/>
<evidence type="ECO:0000313" key="2">
    <source>
        <dbReference type="Proteomes" id="UP000006906"/>
    </source>
</evidence>
<dbReference type="HOGENOM" id="CLU_041216_0_0_1"/>
<dbReference type="EMBL" id="CM008967">
    <property type="protein sequence ID" value="PNW82082.1"/>
    <property type="molecule type" value="Genomic_DNA"/>
</dbReference>
<dbReference type="Gramene" id="PNW82082">
    <property type="protein sequence ID" value="PNW82082"/>
    <property type="gene ID" value="CHLRE_06g273050v5"/>
</dbReference>
<dbReference type="CD-CODE" id="EA8B71D1">
    <property type="entry name" value="Pyrenoid"/>
</dbReference>
<dbReference type="Gene3D" id="2.115.10.20">
    <property type="entry name" value="Glycosyl hydrolase domain, family 43"/>
    <property type="match status" value="2"/>
</dbReference>
<dbReference type="InParanoid" id="A8HVN7"/>
<proteinExistence type="predicted"/>
<dbReference type="SUPFAM" id="SSF75005">
    <property type="entry name" value="Arabinanase/levansucrase/invertase"/>
    <property type="match status" value="2"/>
</dbReference>
<reference evidence="1 2" key="1">
    <citation type="journal article" date="2007" name="Science">
        <title>The Chlamydomonas genome reveals the evolution of key animal and plant functions.</title>
        <authorList>
            <person name="Merchant S.S."/>
            <person name="Prochnik S.E."/>
            <person name="Vallon O."/>
            <person name="Harris E.H."/>
            <person name="Karpowicz S.J."/>
            <person name="Witman G.B."/>
            <person name="Terry A."/>
            <person name="Salamov A."/>
            <person name="Fritz-Laylin L.K."/>
            <person name="Marechal-Drouard L."/>
            <person name="Marshall W.F."/>
            <person name="Qu L.H."/>
            <person name="Nelson D.R."/>
            <person name="Sanderfoot A.A."/>
            <person name="Spalding M.H."/>
            <person name="Kapitonov V.V."/>
            <person name="Ren Q."/>
            <person name="Ferris P."/>
            <person name="Lindquist E."/>
            <person name="Shapiro H."/>
            <person name="Lucas S.M."/>
            <person name="Grimwood J."/>
            <person name="Schmutz J."/>
            <person name="Cardol P."/>
            <person name="Cerutti H."/>
            <person name="Chanfreau G."/>
            <person name="Chen C.L."/>
            <person name="Cognat V."/>
            <person name="Croft M.T."/>
            <person name="Dent R."/>
            <person name="Dutcher S."/>
            <person name="Fernandez E."/>
            <person name="Fukuzawa H."/>
            <person name="Gonzalez-Ballester D."/>
            <person name="Gonzalez-Halphen D."/>
            <person name="Hallmann A."/>
            <person name="Hanikenne M."/>
            <person name="Hippler M."/>
            <person name="Inwood W."/>
            <person name="Jabbari K."/>
            <person name="Kalanon M."/>
            <person name="Kuras R."/>
            <person name="Lefebvre P.A."/>
            <person name="Lemaire S.D."/>
            <person name="Lobanov A.V."/>
            <person name="Lohr M."/>
            <person name="Manuell A."/>
            <person name="Meier I."/>
            <person name="Mets L."/>
            <person name="Mittag M."/>
            <person name="Mittelmeier T."/>
            <person name="Moroney J.V."/>
            <person name="Moseley J."/>
            <person name="Napoli C."/>
            <person name="Nedelcu A.M."/>
            <person name="Niyogi K."/>
            <person name="Novoselov S.V."/>
            <person name="Paulsen I.T."/>
            <person name="Pazour G."/>
            <person name="Purton S."/>
            <person name="Ral J.P."/>
            <person name="Riano-Pachon D.M."/>
            <person name="Riekhof W."/>
            <person name="Rymarquis L."/>
            <person name="Schroda M."/>
            <person name="Stern D."/>
            <person name="Umen J."/>
            <person name="Willows R."/>
            <person name="Wilson N."/>
            <person name="Zimmer S.L."/>
            <person name="Allmer J."/>
            <person name="Balk J."/>
            <person name="Bisova K."/>
            <person name="Chen C.J."/>
            <person name="Elias M."/>
            <person name="Gendler K."/>
            <person name="Hauser C."/>
            <person name="Lamb M.R."/>
            <person name="Ledford H."/>
            <person name="Long J.C."/>
            <person name="Minagawa J."/>
            <person name="Page M.D."/>
            <person name="Pan J."/>
            <person name="Pootakham W."/>
            <person name="Roje S."/>
            <person name="Rose A."/>
            <person name="Stahlberg E."/>
            <person name="Terauchi A.M."/>
            <person name="Yang P."/>
            <person name="Ball S."/>
            <person name="Bowler C."/>
            <person name="Dieckmann C.L."/>
            <person name="Gladyshev V.N."/>
            <person name="Green P."/>
            <person name="Jorgensen R."/>
            <person name="Mayfield S."/>
            <person name="Mueller-Roeber B."/>
            <person name="Rajamani S."/>
            <person name="Sayre R.T."/>
            <person name="Brokstein P."/>
            <person name="Dubchak I."/>
            <person name="Goodstein D."/>
            <person name="Hornick L."/>
            <person name="Huang Y.W."/>
            <person name="Jhaveri J."/>
            <person name="Luo Y."/>
            <person name="Martinez D."/>
            <person name="Ngau W.C."/>
            <person name="Otillar B."/>
            <person name="Poliakov A."/>
            <person name="Porter A."/>
            <person name="Szajkowski L."/>
            <person name="Werner G."/>
            <person name="Zhou K."/>
            <person name="Grigoriev I.V."/>
            <person name="Rokhsar D.S."/>
            <person name="Grossman A.R."/>
        </authorList>
    </citation>
    <scope>NUCLEOTIDE SEQUENCE [LARGE SCALE GENOMIC DNA]</scope>
    <source>
        <strain evidence="2">CC-503</strain>
    </source>
</reference>
<dbReference type="OrthoDB" id="3510at2759"/>
<dbReference type="RefSeq" id="XP_001696471.1">
    <property type="nucleotide sequence ID" value="XM_001696419.2"/>
</dbReference>
<dbReference type="PANTHER" id="PTHR35279:SF1">
    <property type="entry name" value="ARABINANASE_LEVANSUCRASE_INVERTASE"/>
    <property type="match status" value="1"/>
</dbReference>
<dbReference type="eggNOG" id="KOG2084">
    <property type="taxonomic scope" value="Eukaryota"/>
</dbReference>
<evidence type="ECO:0000313" key="1">
    <source>
        <dbReference type="EMBL" id="PNW82082.1"/>
    </source>
</evidence>
<dbReference type="AlphaFoldDB" id="A8HVN7"/>
<accession>A8HVN7</accession>
<dbReference type="FunCoup" id="A8HVN7">
    <property type="interactions" value="376"/>
</dbReference>
<dbReference type="GeneID" id="5721800"/>
<dbReference type="KEGG" id="cre:CHLRE_06g273050v5"/>
<sequence length="509" mass="52281">MLGFKAPLTAAGASSRPAASCGVVASSRSAVSGACSATRPGFASSGRCDPLHGPVTGPRRHSHPNFNILAAATPSSGSAGAAVAAAAGGVAGTAVERNGLVFSTGAVGSWDEAAVGSPVVRCYVGDDEQRWYMWYSGRRADSPAAGGVDALAPSSGSVGVAISRDGITWQRGFDTIEGSRGADAAADVGSVMHPNKDWWTFDTCHLAPGDVQVLSNSSVSSGVGVYWMFYSGGDYEPVQLPQGLPAGAAAGAAPPEGVEGLRMRPGLAMSQDGRNWARIEADHHTGALFDVGGEGEADQLCVRSPQVVNLGPRDMRMFYTSWDVSRRRFVACMATSPDGFKWTKKGVVFDPAGLSAAAAAASSDEDPGASSAFDALGPASVSVVRDVDNRQLLMFYEAVGCDNRRSIGMAVSKDGGAVWRRYGAPVLEAADGGAAAAAWDGGDVGHPCAVSMSAGRWRLYYTGRQTSGSGPWNGIGLALSVEGGPTFENVPVQYRRRAPAKPAAEGAAQ</sequence>
<dbReference type="PANTHER" id="PTHR35279">
    <property type="match status" value="1"/>
</dbReference>
<dbReference type="Proteomes" id="UP000006906">
    <property type="component" value="Chromosome 6"/>
</dbReference>
<keyword evidence="2" id="KW-1185">Reference proteome</keyword>
<protein>
    <submittedName>
        <fullName evidence="1">Uncharacterized protein</fullName>
    </submittedName>
</protein>
<dbReference type="PaxDb" id="3055-EDP08448"/>
<name>A8HVN7_CHLRE</name>
<organism evidence="1 2">
    <name type="scientific">Chlamydomonas reinhardtii</name>
    <name type="common">Chlamydomonas smithii</name>
    <dbReference type="NCBI Taxonomy" id="3055"/>
    <lineage>
        <taxon>Eukaryota</taxon>
        <taxon>Viridiplantae</taxon>
        <taxon>Chlorophyta</taxon>
        <taxon>core chlorophytes</taxon>
        <taxon>Chlorophyceae</taxon>
        <taxon>CS clade</taxon>
        <taxon>Chlamydomonadales</taxon>
        <taxon>Chlamydomonadaceae</taxon>
        <taxon>Chlamydomonas</taxon>
    </lineage>
</organism>
<dbReference type="InterPro" id="IPR023296">
    <property type="entry name" value="Glyco_hydro_beta-prop_sf"/>
</dbReference>